<comment type="similarity">
    <text evidence="2">Belongs to the SLC41A transporter family.</text>
</comment>
<dbReference type="Gene3D" id="1.10.357.20">
    <property type="entry name" value="SLC41 divalent cation transporters, integral membrane domain"/>
    <property type="match status" value="2"/>
</dbReference>
<dbReference type="Pfam" id="PF01769">
    <property type="entry name" value="MgtE"/>
    <property type="match status" value="2"/>
</dbReference>
<dbReference type="AlphaFoldDB" id="A0A2A6BWQ4"/>
<evidence type="ECO:0000256" key="4">
    <source>
        <dbReference type="ARBA" id="ARBA00022692"/>
    </source>
</evidence>
<name>A0A2A6BWQ4_PRIPA</name>
<evidence type="ECO:0000256" key="2">
    <source>
        <dbReference type="ARBA" id="ARBA00009749"/>
    </source>
</evidence>
<dbReference type="GO" id="GO:0005886">
    <property type="term" value="C:plasma membrane"/>
    <property type="evidence" value="ECO:0000318"/>
    <property type="project" value="GO_Central"/>
</dbReference>
<keyword evidence="10" id="KW-1185">Reference proteome</keyword>
<dbReference type="InterPro" id="IPR006667">
    <property type="entry name" value="SLC41_membr_dom"/>
</dbReference>
<evidence type="ECO:0000313" key="10">
    <source>
        <dbReference type="Proteomes" id="UP000005239"/>
    </source>
</evidence>
<evidence type="ECO:0000256" key="6">
    <source>
        <dbReference type="ARBA" id="ARBA00022989"/>
    </source>
</evidence>
<dbReference type="Proteomes" id="UP000005239">
    <property type="component" value="Unassembled WGS sequence"/>
</dbReference>
<evidence type="ECO:0000256" key="5">
    <source>
        <dbReference type="ARBA" id="ARBA00022842"/>
    </source>
</evidence>
<keyword evidence="7" id="KW-0406">Ion transport</keyword>
<keyword evidence="6" id="KW-1133">Transmembrane helix</keyword>
<dbReference type="Pfam" id="PF01663">
    <property type="entry name" value="Phosphodiest"/>
    <property type="match status" value="1"/>
</dbReference>
<sequence>MLPFRILLSTLIVASSLADPRPLYEKSKSLVLISFDGFRFDTLNSTIAPNITAWAELGVIFTKGSQSQAVTFTAPNHYSIVTGLYEDAHGIVGNVFFDKEKKKFWDIYNLSHLPNTVEEAQKPYWYTSETIWQSNRKAGGQSAIVHWPIGDVACGNDNATTFHAWSDHGDVSHWQDEVELVIDAIQGGKNLVAWYVSEPDHTLHTHGFYHDGHYRRIMADLDVTFGYFINRLKQLDLFNSTDIIFTADHGHAEVKSLELVLCMDEHIKGTIGVDYQVSDHTILAYTKEHALEIFESLTAVVEERKLPVKVMWTKDVPESWHFSSDTRLGQVMVVPEIGADARFICPWKDPAAFHSSTHGHAPDNMEMRAVLAMRGPSFAERRTIDSVPQNIDLFPLMGKILGIPLPPHNGTIDSMEFALRPEIASDSSEVVNLPMDSTMSMFINIVLIAMPIAANRRLDSRSHGAHVVATSDCSMVADVEAARLVREEVQRDLADLNRITASVAASDKERIQMKAMGETSSLKDNQLTRDQRSGTIESGCSDDPCDASSPHPVESRFALFFQVVIPFTIAGFGMVLAGVVLDYVQHWELFEQVPEVFIIVPALLGLKGNLEMTLASRLSTLANLGELETSQQRCTAISANMALVQVQATVVAVLASAFAMLLDWIPTGKFDLSHGALLCASALATACTASFLLSLLMSAVVIGSREAGINPDNVATPIAASLGDLTTLAVLSLFGSLFLHAHQNAWLLVCIIGLFVVLVPVWWRIALWHPRAEQLRNASSWCLVPVWWRFALWHQRAEQVLRHGWLPVICSMLISSGGGFILKRAIELYPTIASFQPVINGVGGNLVAVQASRLSTAYHRMGRLGELPNGWKVRHFVSFTRTFFSKDWDSRSARVLLSLVVPGHMFFNWLIRMFHFTAVVPPSGLLFTSFYLFAALAQVIVLLYVCQWLVSLVWAKGIDPDNAAIPYLTALGDLLGTAFLFITFHIVDAIEPTLV</sequence>
<dbReference type="InterPro" id="IPR036739">
    <property type="entry name" value="SLC41_membr_dom_sf"/>
</dbReference>
<evidence type="ECO:0000313" key="9">
    <source>
        <dbReference type="EnsemblMetazoa" id="PPA16657.1"/>
    </source>
</evidence>
<comment type="subcellular location">
    <subcellularLocation>
        <location evidence="1">Membrane</location>
        <topology evidence="1">Multi-pass membrane protein</topology>
    </subcellularLocation>
</comment>
<evidence type="ECO:0000256" key="1">
    <source>
        <dbReference type="ARBA" id="ARBA00004141"/>
    </source>
</evidence>
<dbReference type="PANTHER" id="PTHR16228">
    <property type="entry name" value="DIVALENT CATION TRANSPORTER SOLUTE CARRIER FAMILY 41"/>
    <property type="match status" value="1"/>
</dbReference>
<dbReference type="InterPro" id="IPR045349">
    <property type="entry name" value="SLC41A1-3"/>
</dbReference>
<dbReference type="EnsemblMetazoa" id="PPA16657.1">
    <property type="protein sequence ID" value="PPA16657.1"/>
    <property type="gene ID" value="WBGene00106211"/>
</dbReference>
<evidence type="ECO:0000256" key="3">
    <source>
        <dbReference type="ARBA" id="ARBA00022448"/>
    </source>
</evidence>
<organism evidence="9 10">
    <name type="scientific">Pristionchus pacificus</name>
    <name type="common">Parasitic nematode worm</name>
    <dbReference type="NCBI Taxonomy" id="54126"/>
    <lineage>
        <taxon>Eukaryota</taxon>
        <taxon>Metazoa</taxon>
        <taxon>Ecdysozoa</taxon>
        <taxon>Nematoda</taxon>
        <taxon>Chromadorea</taxon>
        <taxon>Rhabditida</taxon>
        <taxon>Rhabditina</taxon>
        <taxon>Diplogasteromorpha</taxon>
        <taxon>Diplogasteroidea</taxon>
        <taxon>Neodiplogasteridae</taxon>
        <taxon>Pristionchus</taxon>
    </lineage>
</organism>
<dbReference type="Gene3D" id="3.30.1360.180">
    <property type="match status" value="1"/>
</dbReference>
<dbReference type="SUPFAM" id="SSF53649">
    <property type="entry name" value="Alkaline phosphatase-like"/>
    <property type="match status" value="1"/>
</dbReference>
<evidence type="ECO:0000256" key="7">
    <source>
        <dbReference type="ARBA" id="ARBA00023065"/>
    </source>
</evidence>
<accession>A0A2A6BWQ4</accession>
<dbReference type="InterPro" id="IPR002591">
    <property type="entry name" value="Phosphodiest/P_Trfase"/>
</dbReference>
<reference evidence="9" key="2">
    <citation type="submission" date="2022-06" db="UniProtKB">
        <authorList>
            <consortium name="EnsemblMetazoa"/>
        </authorList>
    </citation>
    <scope>IDENTIFICATION</scope>
    <source>
        <strain evidence="9">PS312</strain>
    </source>
</reference>
<reference evidence="10" key="1">
    <citation type="journal article" date="2008" name="Nat. Genet.">
        <title>The Pristionchus pacificus genome provides a unique perspective on nematode lifestyle and parasitism.</title>
        <authorList>
            <person name="Dieterich C."/>
            <person name="Clifton S.W."/>
            <person name="Schuster L.N."/>
            <person name="Chinwalla A."/>
            <person name="Delehaunty K."/>
            <person name="Dinkelacker I."/>
            <person name="Fulton L."/>
            <person name="Fulton R."/>
            <person name="Godfrey J."/>
            <person name="Minx P."/>
            <person name="Mitreva M."/>
            <person name="Roeseler W."/>
            <person name="Tian H."/>
            <person name="Witte H."/>
            <person name="Yang S.P."/>
            <person name="Wilson R.K."/>
            <person name="Sommer R.J."/>
        </authorList>
    </citation>
    <scope>NUCLEOTIDE SEQUENCE [LARGE SCALE GENOMIC DNA]</scope>
    <source>
        <strain evidence="10">PS312</strain>
    </source>
</reference>
<dbReference type="PANTHER" id="PTHR16228:SF7">
    <property type="entry name" value="SLC41A_MGTE INTEGRAL MEMBRANE DOMAIN-CONTAINING PROTEIN"/>
    <property type="match status" value="1"/>
</dbReference>
<keyword evidence="3" id="KW-0813">Transport</keyword>
<proteinExistence type="inferred from homology"/>
<gene>
    <name evidence="9" type="primary">WBGene00106211</name>
</gene>
<keyword evidence="4" id="KW-0812">Transmembrane</keyword>
<dbReference type="InterPro" id="IPR017850">
    <property type="entry name" value="Alkaline_phosphatase_core_sf"/>
</dbReference>
<protein>
    <submittedName>
        <fullName evidence="9">Uncharacterized protein</fullName>
    </submittedName>
</protein>
<dbReference type="Gene3D" id="3.40.720.10">
    <property type="entry name" value="Alkaline Phosphatase, subunit A"/>
    <property type="match status" value="1"/>
</dbReference>
<accession>A0A8R1UAS8</accession>
<keyword evidence="5" id="KW-0460">Magnesium</keyword>
<keyword evidence="8" id="KW-0472">Membrane</keyword>
<dbReference type="FunFam" id="1.10.357.20:FF:000001">
    <property type="entry name" value="Solute carrier family 41 member 2"/>
    <property type="match status" value="1"/>
</dbReference>
<dbReference type="GO" id="GO:0008324">
    <property type="term" value="F:monoatomic cation transmembrane transporter activity"/>
    <property type="evidence" value="ECO:0007669"/>
    <property type="project" value="InterPro"/>
</dbReference>
<evidence type="ECO:0000256" key="8">
    <source>
        <dbReference type="ARBA" id="ARBA00023136"/>
    </source>
</evidence>
<dbReference type="CDD" id="cd16018">
    <property type="entry name" value="Enpp"/>
    <property type="match status" value="1"/>
</dbReference>
<dbReference type="SUPFAM" id="SSF161093">
    <property type="entry name" value="MgtE membrane domain-like"/>
    <property type="match status" value="2"/>
</dbReference>